<dbReference type="GO" id="GO:0009425">
    <property type="term" value="C:bacterial-type flagellum basal body"/>
    <property type="evidence" value="ECO:0007669"/>
    <property type="project" value="InterPro"/>
</dbReference>
<keyword evidence="4" id="KW-1003">Cell membrane</keyword>
<dbReference type="GO" id="GO:0071973">
    <property type="term" value="P:bacterial-type flagellum-dependent cell motility"/>
    <property type="evidence" value="ECO:0007669"/>
    <property type="project" value="InterPro"/>
</dbReference>
<dbReference type="InterPro" id="IPR001172">
    <property type="entry name" value="FliN_T3SS_HrcQb"/>
</dbReference>
<reference evidence="9 10" key="1">
    <citation type="submission" date="2019-06" db="EMBL/GenBank/DDBJ databases">
        <title>Genomic insights into carbon and energy metabolism of Deferribacter autotrophicus revealed new metabolic traits in the phylum Deferribacteres.</title>
        <authorList>
            <person name="Slobodkin A.I."/>
            <person name="Slobodkina G.B."/>
            <person name="Allioux M."/>
            <person name="Alain K."/>
            <person name="Jebbar M."/>
            <person name="Shadrin V."/>
            <person name="Kublanov I.V."/>
            <person name="Toshchakov S.V."/>
            <person name="Bonch-Osmolovskaya E.A."/>
        </authorList>
    </citation>
    <scope>NUCLEOTIDE SEQUENCE [LARGE SCALE GENOMIC DNA]</scope>
    <source>
        <strain evidence="9 10">SL50</strain>
    </source>
</reference>
<evidence type="ECO:0000256" key="2">
    <source>
        <dbReference type="ARBA" id="ARBA00009226"/>
    </source>
</evidence>
<comment type="subcellular location">
    <subcellularLocation>
        <location evidence="1">Cell membrane</location>
        <topology evidence="1">Peripheral membrane protein</topology>
        <orientation evidence="1">Cytoplasmic side</orientation>
    </subcellularLocation>
</comment>
<keyword evidence="7" id="KW-0472">Membrane</keyword>
<dbReference type="GO" id="GO:0003774">
    <property type="term" value="F:cytoskeletal motor activity"/>
    <property type="evidence" value="ECO:0007669"/>
    <property type="project" value="InterPro"/>
</dbReference>
<evidence type="ECO:0000256" key="4">
    <source>
        <dbReference type="ARBA" id="ARBA00022475"/>
    </source>
</evidence>
<dbReference type="PANTHER" id="PTHR43484:SF1">
    <property type="entry name" value="FLAGELLAR MOTOR SWITCH PROTEIN FLIN"/>
    <property type="match status" value="1"/>
</dbReference>
<keyword evidence="5" id="KW-0145">Chemotaxis</keyword>
<evidence type="ECO:0000256" key="7">
    <source>
        <dbReference type="ARBA" id="ARBA00023136"/>
    </source>
</evidence>
<dbReference type="InterPro" id="IPR001543">
    <property type="entry name" value="FliN-like_C"/>
</dbReference>
<evidence type="ECO:0000313" key="9">
    <source>
        <dbReference type="EMBL" id="KAA0258417.1"/>
    </source>
</evidence>
<dbReference type="Gene3D" id="2.30.330.10">
    <property type="entry name" value="SpoA-like"/>
    <property type="match status" value="1"/>
</dbReference>
<dbReference type="AlphaFoldDB" id="A0A5A8F337"/>
<evidence type="ECO:0000256" key="5">
    <source>
        <dbReference type="ARBA" id="ARBA00022500"/>
    </source>
</evidence>
<dbReference type="Pfam" id="PF01052">
    <property type="entry name" value="FliMN_C"/>
    <property type="match status" value="1"/>
</dbReference>
<evidence type="ECO:0000256" key="6">
    <source>
        <dbReference type="ARBA" id="ARBA00022779"/>
    </source>
</evidence>
<dbReference type="GO" id="GO:0006935">
    <property type="term" value="P:chemotaxis"/>
    <property type="evidence" value="ECO:0007669"/>
    <property type="project" value="UniProtKB-KW"/>
</dbReference>
<dbReference type="EMBL" id="VFJB01000004">
    <property type="protein sequence ID" value="KAA0258417.1"/>
    <property type="molecule type" value="Genomic_DNA"/>
</dbReference>
<evidence type="ECO:0000313" key="10">
    <source>
        <dbReference type="Proteomes" id="UP000322876"/>
    </source>
</evidence>
<accession>A0A5A8F337</accession>
<dbReference type="PRINTS" id="PR00956">
    <property type="entry name" value="FLGMOTORFLIN"/>
</dbReference>
<keyword evidence="10" id="KW-1185">Reference proteome</keyword>
<proteinExistence type="inferred from homology"/>
<evidence type="ECO:0000256" key="1">
    <source>
        <dbReference type="ARBA" id="ARBA00004413"/>
    </source>
</evidence>
<name>A0A5A8F337_9BACT</name>
<evidence type="ECO:0000256" key="3">
    <source>
        <dbReference type="ARBA" id="ARBA00021897"/>
    </source>
</evidence>
<dbReference type="OrthoDB" id="9790303at2"/>
<dbReference type="SUPFAM" id="SSF101801">
    <property type="entry name" value="Surface presentation of antigens (SPOA)"/>
    <property type="match status" value="1"/>
</dbReference>
<dbReference type="InterPro" id="IPR036429">
    <property type="entry name" value="SpoA-like_sf"/>
</dbReference>
<sequence length="96" mass="10901">MKNNIKRVKEEFGEVILDVVVELGREKITIQEMLAWHSGSIVKLNKTSGEAVDILVANRPIAKGEVMVIDEKFAVRISDIYTLENIIDKKRDGLYD</sequence>
<feature type="domain" description="Flagellar motor switch protein FliN-like C-terminal" evidence="8">
    <location>
        <begin position="12"/>
        <end position="80"/>
    </location>
</feature>
<keyword evidence="6" id="KW-0283">Flagellar rotation</keyword>
<comment type="caution">
    <text evidence="9">The sequence shown here is derived from an EMBL/GenBank/DDBJ whole genome shotgun (WGS) entry which is preliminary data.</text>
</comment>
<dbReference type="GO" id="GO:0005886">
    <property type="term" value="C:plasma membrane"/>
    <property type="evidence" value="ECO:0007669"/>
    <property type="project" value="UniProtKB-SubCell"/>
</dbReference>
<dbReference type="InterPro" id="IPR051469">
    <property type="entry name" value="FliN/MopA/SpaO"/>
</dbReference>
<dbReference type="RefSeq" id="WP_149265974.1">
    <property type="nucleotide sequence ID" value="NZ_VFJB01000004.1"/>
</dbReference>
<dbReference type="PANTHER" id="PTHR43484">
    <property type="match status" value="1"/>
</dbReference>
<comment type="similarity">
    <text evidence="2">Belongs to the FliN/MopA/SpaO family.</text>
</comment>
<dbReference type="Proteomes" id="UP000322876">
    <property type="component" value="Unassembled WGS sequence"/>
</dbReference>
<organism evidence="9 10">
    <name type="scientific">Deferribacter autotrophicus</name>
    <dbReference type="NCBI Taxonomy" id="500465"/>
    <lineage>
        <taxon>Bacteria</taxon>
        <taxon>Pseudomonadati</taxon>
        <taxon>Deferribacterota</taxon>
        <taxon>Deferribacteres</taxon>
        <taxon>Deferribacterales</taxon>
        <taxon>Deferribacteraceae</taxon>
        <taxon>Deferribacter</taxon>
    </lineage>
</organism>
<protein>
    <recommendedName>
        <fullName evidence="3">Flagellar motor switch protein FliN</fullName>
    </recommendedName>
</protein>
<evidence type="ECO:0000259" key="8">
    <source>
        <dbReference type="Pfam" id="PF01052"/>
    </source>
</evidence>
<gene>
    <name evidence="9" type="ORF">FHQ18_04460</name>
</gene>